<dbReference type="NCBIfam" id="TIGR00125">
    <property type="entry name" value="cyt_tran_rel"/>
    <property type="match status" value="1"/>
</dbReference>
<evidence type="ECO:0000256" key="2">
    <source>
        <dbReference type="ARBA" id="ARBA00022679"/>
    </source>
</evidence>
<keyword evidence="4 9" id="KW-0547">Nucleotide-binding</keyword>
<dbReference type="InterPro" id="IPR014729">
    <property type="entry name" value="Rossmann-like_a/b/a_fold"/>
</dbReference>
<evidence type="ECO:0000256" key="1">
    <source>
        <dbReference type="ARBA" id="ARBA00022490"/>
    </source>
</evidence>
<dbReference type="EMBL" id="JADING010000053">
    <property type="protein sequence ID" value="MBO8414215.1"/>
    <property type="molecule type" value="Genomic_DNA"/>
</dbReference>
<sequence>MMKIACYPGSFDPFTNGHIDIVMRSLKLFDKLYIIVAENSTKSGHYLFTTDERIQMIKEVFKDEKRIEVIKGDGLTAYQAKKLNCLAIIRGLRMVSDYEYEVQYSSINQYLAKDVDMIFLMSRKEFSFISSSRVKEIYAYDGDVSALVPEAVYSAMIKKRENRNEK</sequence>
<evidence type="ECO:0000256" key="8">
    <source>
        <dbReference type="ARBA" id="ARBA00029346"/>
    </source>
</evidence>
<feature type="site" description="Transition state stabilizer" evidence="9">
    <location>
        <position position="18"/>
    </location>
</feature>
<evidence type="ECO:0000256" key="9">
    <source>
        <dbReference type="HAMAP-Rule" id="MF_00151"/>
    </source>
</evidence>
<reference evidence="11" key="1">
    <citation type="submission" date="2020-10" db="EMBL/GenBank/DDBJ databases">
        <authorList>
            <person name="Gilroy R."/>
        </authorList>
    </citation>
    <scope>NUCLEOTIDE SEQUENCE</scope>
    <source>
        <strain evidence="11">1748</strain>
    </source>
</reference>
<keyword evidence="5 9" id="KW-0067">ATP-binding</keyword>
<accession>A0A9D9D6J9</accession>
<keyword evidence="3 9" id="KW-0548">Nucleotidyltransferase</keyword>
<feature type="binding site" evidence="9">
    <location>
        <begin position="91"/>
        <end position="93"/>
    </location>
    <ligand>
        <name>ATP</name>
        <dbReference type="ChEBI" id="CHEBI:30616"/>
    </ligand>
</feature>
<dbReference type="EC" id="2.7.7.3" evidence="9"/>
<evidence type="ECO:0000256" key="3">
    <source>
        <dbReference type="ARBA" id="ARBA00022695"/>
    </source>
</evidence>
<reference evidence="11" key="2">
    <citation type="journal article" date="2021" name="PeerJ">
        <title>Extensive microbial diversity within the chicken gut microbiome revealed by metagenomics and culture.</title>
        <authorList>
            <person name="Gilroy R."/>
            <person name="Ravi A."/>
            <person name="Getino M."/>
            <person name="Pursley I."/>
            <person name="Horton D.L."/>
            <person name="Alikhan N.F."/>
            <person name="Baker D."/>
            <person name="Gharbi K."/>
            <person name="Hall N."/>
            <person name="Watson M."/>
            <person name="Adriaenssens E.M."/>
            <person name="Foster-Nyarko E."/>
            <person name="Jarju S."/>
            <person name="Secka A."/>
            <person name="Antonio M."/>
            <person name="Oren A."/>
            <person name="Chaudhuri R.R."/>
            <person name="La Ragione R."/>
            <person name="Hildebrand F."/>
            <person name="Pallen M.J."/>
        </authorList>
    </citation>
    <scope>NUCLEOTIDE SEQUENCE</scope>
    <source>
        <strain evidence="11">1748</strain>
    </source>
</reference>
<feature type="binding site" evidence="9">
    <location>
        <begin position="126"/>
        <end position="132"/>
    </location>
    <ligand>
        <name>ATP</name>
        <dbReference type="ChEBI" id="CHEBI:30616"/>
    </ligand>
</feature>
<comment type="cofactor">
    <cofactor evidence="9">
        <name>Mg(2+)</name>
        <dbReference type="ChEBI" id="CHEBI:18420"/>
    </cofactor>
</comment>
<dbReference type="GO" id="GO:0015937">
    <property type="term" value="P:coenzyme A biosynthetic process"/>
    <property type="evidence" value="ECO:0007669"/>
    <property type="project" value="UniProtKB-UniRule"/>
</dbReference>
<keyword evidence="7 9" id="KW-0173">Coenzyme A biosynthesis</keyword>
<comment type="similarity">
    <text evidence="9">Belongs to the bacterial CoaD family.</text>
</comment>
<feature type="binding site" evidence="9">
    <location>
        <position position="76"/>
    </location>
    <ligand>
        <name>substrate</name>
    </ligand>
</feature>
<dbReference type="AlphaFoldDB" id="A0A9D9D6J9"/>
<keyword evidence="6 9" id="KW-0460">Magnesium</keyword>
<organism evidence="11 12">
    <name type="scientific">Candidatus Scatoplasma merdavium</name>
    <dbReference type="NCBI Taxonomy" id="2840932"/>
    <lineage>
        <taxon>Bacteria</taxon>
        <taxon>Bacillati</taxon>
        <taxon>Bacillota</taxon>
        <taxon>Bacilli</taxon>
        <taxon>Bacillales</taxon>
        <taxon>Candidatus Scatoplasma</taxon>
    </lineage>
</organism>
<keyword evidence="1 9" id="KW-0963">Cytoplasm</keyword>
<dbReference type="GO" id="GO:0004595">
    <property type="term" value="F:pantetheine-phosphate adenylyltransferase activity"/>
    <property type="evidence" value="ECO:0007669"/>
    <property type="project" value="UniProtKB-UniRule"/>
</dbReference>
<evidence type="ECO:0000313" key="11">
    <source>
        <dbReference type="EMBL" id="MBO8414215.1"/>
    </source>
</evidence>
<evidence type="ECO:0000256" key="4">
    <source>
        <dbReference type="ARBA" id="ARBA00022741"/>
    </source>
</evidence>
<dbReference type="NCBIfam" id="TIGR01510">
    <property type="entry name" value="coaD_prev_kdtB"/>
    <property type="match status" value="1"/>
</dbReference>
<comment type="function">
    <text evidence="9">Reversibly transfers an adenylyl group from ATP to 4'-phosphopantetheine, yielding dephospho-CoA (dPCoA) and pyrophosphate.</text>
</comment>
<evidence type="ECO:0000256" key="6">
    <source>
        <dbReference type="ARBA" id="ARBA00022842"/>
    </source>
</evidence>
<name>A0A9D9D6J9_9BACL</name>
<dbReference type="InterPro" id="IPR004821">
    <property type="entry name" value="Cyt_trans-like"/>
</dbReference>
<dbReference type="SUPFAM" id="SSF52374">
    <property type="entry name" value="Nucleotidylyl transferase"/>
    <property type="match status" value="1"/>
</dbReference>
<dbReference type="Gene3D" id="3.40.50.620">
    <property type="entry name" value="HUPs"/>
    <property type="match status" value="1"/>
</dbReference>
<keyword evidence="2 9" id="KW-0808">Transferase</keyword>
<feature type="domain" description="Cytidyltransferase-like" evidence="10">
    <location>
        <begin position="7"/>
        <end position="136"/>
    </location>
</feature>
<dbReference type="CDD" id="cd02163">
    <property type="entry name" value="PPAT"/>
    <property type="match status" value="1"/>
</dbReference>
<dbReference type="PRINTS" id="PR01020">
    <property type="entry name" value="LPSBIOSNTHSS"/>
</dbReference>
<comment type="catalytic activity">
    <reaction evidence="8 9">
        <text>(R)-4'-phosphopantetheine + ATP + H(+) = 3'-dephospho-CoA + diphosphate</text>
        <dbReference type="Rhea" id="RHEA:19801"/>
        <dbReference type="ChEBI" id="CHEBI:15378"/>
        <dbReference type="ChEBI" id="CHEBI:30616"/>
        <dbReference type="ChEBI" id="CHEBI:33019"/>
        <dbReference type="ChEBI" id="CHEBI:57328"/>
        <dbReference type="ChEBI" id="CHEBI:61723"/>
        <dbReference type="EC" id="2.7.7.3"/>
    </reaction>
</comment>
<gene>
    <name evidence="9 11" type="primary">coaD</name>
    <name evidence="11" type="ORF">IAC78_01875</name>
</gene>
<comment type="subunit">
    <text evidence="9">Homohexamer.</text>
</comment>
<feature type="binding site" evidence="9">
    <location>
        <position position="18"/>
    </location>
    <ligand>
        <name>ATP</name>
        <dbReference type="ChEBI" id="CHEBI:30616"/>
    </ligand>
</feature>
<dbReference type="PANTHER" id="PTHR21342:SF1">
    <property type="entry name" value="PHOSPHOPANTETHEINE ADENYLYLTRANSFERASE"/>
    <property type="match status" value="1"/>
</dbReference>
<dbReference type="Pfam" id="PF01467">
    <property type="entry name" value="CTP_transf_like"/>
    <property type="match status" value="1"/>
</dbReference>
<dbReference type="InterPro" id="IPR001980">
    <property type="entry name" value="PPAT"/>
</dbReference>
<feature type="binding site" evidence="9">
    <location>
        <position position="42"/>
    </location>
    <ligand>
        <name>substrate</name>
    </ligand>
</feature>
<feature type="binding site" evidence="9">
    <location>
        <begin position="10"/>
        <end position="11"/>
    </location>
    <ligand>
        <name>ATP</name>
        <dbReference type="ChEBI" id="CHEBI:30616"/>
    </ligand>
</feature>
<comment type="caution">
    <text evidence="11">The sequence shown here is derived from an EMBL/GenBank/DDBJ whole genome shotgun (WGS) entry which is preliminary data.</text>
</comment>
<evidence type="ECO:0000259" key="10">
    <source>
        <dbReference type="Pfam" id="PF01467"/>
    </source>
</evidence>
<protein>
    <recommendedName>
        <fullName evidence="9">Phosphopantetheine adenylyltransferase</fullName>
        <ecNumber evidence="9">2.7.7.3</ecNumber>
    </recommendedName>
    <alternativeName>
        <fullName evidence="9">Dephospho-CoA pyrophosphorylase</fullName>
    </alternativeName>
    <alternativeName>
        <fullName evidence="9">Pantetheine-phosphate adenylyltransferase</fullName>
        <shortName evidence="9">PPAT</shortName>
    </alternativeName>
</protein>
<comment type="pathway">
    <text evidence="9">Cofactor biosynthesis; coenzyme A biosynthesis; CoA from (R)-pantothenate: step 4/5.</text>
</comment>
<dbReference type="Proteomes" id="UP000823629">
    <property type="component" value="Unassembled WGS sequence"/>
</dbReference>
<feature type="binding site" evidence="9">
    <location>
        <position position="101"/>
    </location>
    <ligand>
        <name>ATP</name>
        <dbReference type="ChEBI" id="CHEBI:30616"/>
    </ligand>
</feature>
<dbReference type="HAMAP" id="MF_00151">
    <property type="entry name" value="PPAT_bact"/>
    <property type="match status" value="1"/>
</dbReference>
<dbReference type="GO" id="GO:0005737">
    <property type="term" value="C:cytoplasm"/>
    <property type="evidence" value="ECO:0007669"/>
    <property type="project" value="UniProtKB-SubCell"/>
</dbReference>
<evidence type="ECO:0000256" key="5">
    <source>
        <dbReference type="ARBA" id="ARBA00022840"/>
    </source>
</evidence>
<dbReference type="GO" id="GO:0005524">
    <property type="term" value="F:ATP binding"/>
    <property type="evidence" value="ECO:0007669"/>
    <property type="project" value="UniProtKB-KW"/>
</dbReference>
<comment type="subcellular location">
    <subcellularLocation>
        <location evidence="9">Cytoplasm</location>
    </subcellularLocation>
</comment>
<feature type="binding site" evidence="9">
    <location>
        <position position="90"/>
    </location>
    <ligand>
        <name>substrate</name>
    </ligand>
</feature>
<feature type="binding site" evidence="9">
    <location>
        <position position="10"/>
    </location>
    <ligand>
        <name>substrate</name>
    </ligand>
</feature>
<dbReference type="PANTHER" id="PTHR21342">
    <property type="entry name" value="PHOSPHOPANTETHEINE ADENYLYLTRANSFERASE"/>
    <property type="match status" value="1"/>
</dbReference>
<evidence type="ECO:0000313" key="12">
    <source>
        <dbReference type="Proteomes" id="UP000823629"/>
    </source>
</evidence>
<evidence type="ECO:0000256" key="7">
    <source>
        <dbReference type="ARBA" id="ARBA00022993"/>
    </source>
</evidence>
<proteinExistence type="inferred from homology"/>